<dbReference type="STRING" id="100787.A0A0G4N2A1"/>
<evidence type="ECO:0000256" key="5">
    <source>
        <dbReference type="ARBA" id="ARBA00023136"/>
    </source>
</evidence>
<keyword evidence="3 6" id="KW-0812">Transmembrane</keyword>
<dbReference type="EMBL" id="CVQH01026305">
    <property type="protein sequence ID" value="CRK40435.1"/>
    <property type="molecule type" value="Genomic_DNA"/>
</dbReference>
<evidence type="ECO:0000256" key="4">
    <source>
        <dbReference type="ARBA" id="ARBA00022989"/>
    </source>
</evidence>
<proteinExistence type="inferred from homology"/>
<dbReference type="Pfam" id="PF04117">
    <property type="entry name" value="Mpv17_PMP22"/>
    <property type="match status" value="1"/>
</dbReference>
<protein>
    <recommendedName>
        <fullName evidence="9">Protein SYM1</fullName>
    </recommendedName>
</protein>
<comment type="subcellular location">
    <subcellularLocation>
        <location evidence="1">Membrane</location>
        <topology evidence="1">Multi-pass membrane protein</topology>
    </subcellularLocation>
</comment>
<evidence type="ECO:0000256" key="3">
    <source>
        <dbReference type="ARBA" id="ARBA00022692"/>
    </source>
</evidence>
<feature type="transmembrane region" description="Helical" evidence="6">
    <location>
        <begin position="14"/>
        <end position="32"/>
    </location>
</feature>
<evidence type="ECO:0000313" key="8">
    <source>
        <dbReference type="Proteomes" id="UP000044602"/>
    </source>
</evidence>
<dbReference type="GO" id="GO:0005739">
    <property type="term" value="C:mitochondrion"/>
    <property type="evidence" value="ECO:0007669"/>
    <property type="project" value="TreeGrafter"/>
</dbReference>
<dbReference type="Proteomes" id="UP000044602">
    <property type="component" value="Unassembled WGS sequence"/>
</dbReference>
<feature type="transmembrane region" description="Helical" evidence="6">
    <location>
        <begin position="147"/>
        <end position="166"/>
    </location>
</feature>
<reference evidence="7 8" key="1">
    <citation type="submission" date="2015-05" db="EMBL/GenBank/DDBJ databases">
        <authorList>
            <person name="Wang D.B."/>
            <person name="Wang M."/>
        </authorList>
    </citation>
    <scope>NUCLEOTIDE SEQUENCE [LARGE SCALE GENOMIC DNA]</scope>
    <source>
        <strain evidence="7">VL1</strain>
    </source>
</reference>
<keyword evidence="5 6" id="KW-0472">Membrane</keyword>
<comment type="caution">
    <text evidence="6">Lacks conserved residue(s) required for the propagation of feature annotation.</text>
</comment>
<evidence type="ECO:0008006" key="9">
    <source>
        <dbReference type="Google" id="ProtNLM"/>
    </source>
</evidence>
<dbReference type="GO" id="GO:0016020">
    <property type="term" value="C:membrane"/>
    <property type="evidence" value="ECO:0007669"/>
    <property type="project" value="UniProtKB-SubCell"/>
</dbReference>
<evidence type="ECO:0000256" key="2">
    <source>
        <dbReference type="ARBA" id="ARBA00006824"/>
    </source>
</evidence>
<keyword evidence="8" id="KW-1185">Reference proteome</keyword>
<evidence type="ECO:0000256" key="1">
    <source>
        <dbReference type="ARBA" id="ARBA00004141"/>
    </source>
</evidence>
<evidence type="ECO:0000256" key="6">
    <source>
        <dbReference type="RuleBase" id="RU363053"/>
    </source>
</evidence>
<evidence type="ECO:0000313" key="7">
    <source>
        <dbReference type="EMBL" id="CRK40435.1"/>
    </source>
</evidence>
<sequence length="266" mass="28878">MLAWYQARLAARPLLTQSITTGILFATGDIVAQQAIEKKGTKDYDFARTGRMALYGGSVFGPVATTWFGFLARNVNFRSTAATTIGRVATDQLVFAPVMIARLAARPLLTQSITTGILFATGDIVAQQAIEKKGTKDYDFARTGRMALYGGSVFGPVATTWFGFLARNVNFRSTAATTIGRVATDQLVFAPVMIGVFLSSMATLEGTSPKAKLEKSYWPALTANWLIWPAVQAFNFALVPLQHRLLFVNVISIGWNCFLSALNSAK</sequence>
<keyword evidence="4 6" id="KW-1133">Transmembrane helix</keyword>
<dbReference type="AlphaFoldDB" id="A0A0G4N2A1"/>
<organism evidence="7 8">
    <name type="scientific">Verticillium longisporum</name>
    <name type="common">Verticillium dahliae var. longisporum</name>
    <dbReference type="NCBI Taxonomy" id="100787"/>
    <lineage>
        <taxon>Eukaryota</taxon>
        <taxon>Fungi</taxon>
        <taxon>Dikarya</taxon>
        <taxon>Ascomycota</taxon>
        <taxon>Pezizomycotina</taxon>
        <taxon>Sordariomycetes</taxon>
        <taxon>Hypocreomycetidae</taxon>
        <taxon>Glomerellales</taxon>
        <taxon>Plectosphaerellaceae</taxon>
        <taxon>Verticillium</taxon>
    </lineage>
</organism>
<name>A0A0G4N2A1_VERLO</name>
<feature type="transmembrane region" description="Helical" evidence="6">
    <location>
        <begin position="245"/>
        <end position="265"/>
    </location>
</feature>
<feature type="transmembrane region" description="Helical" evidence="6">
    <location>
        <begin position="186"/>
        <end position="204"/>
    </location>
</feature>
<dbReference type="InterPro" id="IPR007248">
    <property type="entry name" value="Mpv17_PMP22"/>
</dbReference>
<dbReference type="PANTHER" id="PTHR11266">
    <property type="entry name" value="PEROXISOMAL MEMBRANE PROTEIN 2, PXMP2 MPV17"/>
    <property type="match status" value="1"/>
</dbReference>
<feature type="transmembrane region" description="Helical" evidence="6">
    <location>
        <begin position="216"/>
        <end position="239"/>
    </location>
</feature>
<feature type="transmembrane region" description="Helical" evidence="6">
    <location>
        <begin position="108"/>
        <end position="126"/>
    </location>
</feature>
<dbReference type="PANTHER" id="PTHR11266:SF17">
    <property type="entry name" value="PROTEIN MPV17"/>
    <property type="match status" value="1"/>
</dbReference>
<accession>A0A0G4N2A1</accession>
<feature type="transmembrane region" description="Helical" evidence="6">
    <location>
        <begin position="52"/>
        <end position="70"/>
    </location>
</feature>
<comment type="similarity">
    <text evidence="2 6">Belongs to the peroxisomal membrane protein PXMP2/4 family.</text>
</comment>
<gene>
    <name evidence="7" type="ORF">BN1708_008223</name>
</gene>